<evidence type="ECO:0000256" key="1">
    <source>
        <dbReference type="ARBA" id="ARBA00022723"/>
    </source>
</evidence>
<evidence type="ECO:0000256" key="3">
    <source>
        <dbReference type="ARBA" id="ARBA00022833"/>
    </source>
</evidence>
<dbReference type="Pfam" id="PF01258">
    <property type="entry name" value="zf-dskA_traR"/>
    <property type="match status" value="1"/>
</dbReference>
<accession>A0A0K1PCB1</accession>
<keyword evidence="3" id="KW-0862">Zinc</keyword>
<sequence>MTYDRHTLERMRQRLLERRYVVVRSTIGNQREIAELKGQQRTAEMEEDAQTSSAEFVLTRLSENQRREVGQIDAAVARIDAGTYGECIDCGETIPIERLEAVPYALRDSECTRRREAMAEPGREYPTL</sequence>
<dbReference type="KEGG" id="vin:AKJ08_1126"/>
<dbReference type="Proteomes" id="UP000055590">
    <property type="component" value="Chromosome"/>
</dbReference>
<dbReference type="STRING" id="1391653.AKJ08_1126"/>
<dbReference type="EMBL" id="CP012332">
    <property type="protein sequence ID" value="AKU90739.1"/>
    <property type="molecule type" value="Genomic_DNA"/>
</dbReference>
<gene>
    <name evidence="6" type="ORF">AKJ08_1126</name>
</gene>
<organism evidence="6 7">
    <name type="scientific">Vulgatibacter incomptus</name>
    <dbReference type="NCBI Taxonomy" id="1391653"/>
    <lineage>
        <taxon>Bacteria</taxon>
        <taxon>Pseudomonadati</taxon>
        <taxon>Myxococcota</taxon>
        <taxon>Myxococcia</taxon>
        <taxon>Myxococcales</taxon>
        <taxon>Cystobacterineae</taxon>
        <taxon>Vulgatibacteraceae</taxon>
        <taxon>Vulgatibacter</taxon>
    </lineage>
</organism>
<evidence type="ECO:0000256" key="4">
    <source>
        <dbReference type="PROSITE-ProRule" id="PRU00510"/>
    </source>
</evidence>
<dbReference type="SUPFAM" id="SSF57716">
    <property type="entry name" value="Glucocorticoid receptor-like (DNA-binding domain)"/>
    <property type="match status" value="1"/>
</dbReference>
<keyword evidence="1" id="KW-0479">Metal-binding</keyword>
<dbReference type="GO" id="GO:0008270">
    <property type="term" value="F:zinc ion binding"/>
    <property type="evidence" value="ECO:0007669"/>
    <property type="project" value="UniProtKB-KW"/>
</dbReference>
<dbReference type="InterPro" id="IPR000962">
    <property type="entry name" value="Znf_DskA_TraR"/>
</dbReference>
<dbReference type="SUPFAM" id="SSF109635">
    <property type="entry name" value="DnaK suppressor protein DksA, alpha-hairpin domain"/>
    <property type="match status" value="1"/>
</dbReference>
<name>A0A0K1PCB1_9BACT</name>
<dbReference type="PROSITE" id="PS51128">
    <property type="entry name" value="ZF_DKSA_2"/>
    <property type="match status" value="1"/>
</dbReference>
<evidence type="ECO:0000313" key="7">
    <source>
        <dbReference type="Proteomes" id="UP000055590"/>
    </source>
</evidence>
<evidence type="ECO:0000256" key="2">
    <source>
        <dbReference type="ARBA" id="ARBA00022771"/>
    </source>
</evidence>
<dbReference type="RefSeq" id="WP_050725149.1">
    <property type="nucleotide sequence ID" value="NZ_CP012332.1"/>
</dbReference>
<dbReference type="PANTHER" id="PTHR33823">
    <property type="entry name" value="RNA POLYMERASE-BINDING TRANSCRIPTION FACTOR DKSA-RELATED"/>
    <property type="match status" value="1"/>
</dbReference>
<feature type="domain" description="Zinc finger DksA/TraR C4-type" evidence="5">
    <location>
        <begin position="82"/>
        <end position="107"/>
    </location>
</feature>
<dbReference type="Gene3D" id="1.20.120.910">
    <property type="entry name" value="DksA, coiled-coil domain"/>
    <property type="match status" value="1"/>
</dbReference>
<feature type="zinc finger region" description="dksA C4-type" evidence="4">
    <location>
        <begin position="87"/>
        <end position="111"/>
    </location>
</feature>
<proteinExistence type="predicted"/>
<evidence type="ECO:0000313" key="6">
    <source>
        <dbReference type="EMBL" id="AKU90739.1"/>
    </source>
</evidence>
<dbReference type="InterPro" id="IPR037187">
    <property type="entry name" value="DnaK_N"/>
</dbReference>
<keyword evidence="2" id="KW-0863">Zinc-finger</keyword>
<evidence type="ECO:0000259" key="5">
    <source>
        <dbReference type="Pfam" id="PF01258"/>
    </source>
</evidence>
<reference evidence="6 7" key="1">
    <citation type="submission" date="2015-08" db="EMBL/GenBank/DDBJ databases">
        <authorList>
            <person name="Babu N.S."/>
            <person name="Beckwith C.J."/>
            <person name="Beseler K.G."/>
            <person name="Brison A."/>
            <person name="Carone J.V."/>
            <person name="Caskin T.P."/>
            <person name="Diamond M."/>
            <person name="Durham M.E."/>
            <person name="Foxe J.M."/>
            <person name="Go M."/>
            <person name="Henderson B.A."/>
            <person name="Jones I.B."/>
            <person name="McGettigan J.A."/>
            <person name="Micheletti S.J."/>
            <person name="Nasrallah M.E."/>
            <person name="Ortiz D."/>
            <person name="Piller C.R."/>
            <person name="Privatt S.R."/>
            <person name="Schneider S.L."/>
            <person name="Sharp S."/>
            <person name="Smith T.C."/>
            <person name="Stanton J.D."/>
            <person name="Ullery H.E."/>
            <person name="Wilson R.J."/>
            <person name="Serrano M.G."/>
            <person name="Buck G."/>
            <person name="Lee V."/>
            <person name="Wang Y."/>
            <person name="Carvalho R."/>
            <person name="Voegtly L."/>
            <person name="Shi R."/>
            <person name="Duckworth R."/>
            <person name="Johnson A."/>
            <person name="Loviza R."/>
            <person name="Walstead R."/>
            <person name="Shah Z."/>
            <person name="Kiflezghi M."/>
            <person name="Wade K."/>
            <person name="Ball S.L."/>
            <person name="Bradley K.W."/>
            <person name="Asai D.J."/>
            <person name="Bowman C.A."/>
            <person name="Russell D.A."/>
            <person name="Pope W.H."/>
            <person name="Jacobs-Sera D."/>
            <person name="Hendrix R.W."/>
            <person name="Hatfull G.F."/>
        </authorList>
    </citation>
    <scope>NUCLEOTIDE SEQUENCE [LARGE SCALE GENOMIC DNA]</scope>
    <source>
        <strain evidence="6 7">DSM 27710</strain>
    </source>
</reference>
<keyword evidence="7" id="KW-1185">Reference proteome</keyword>
<dbReference type="AlphaFoldDB" id="A0A0K1PCB1"/>
<protein>
    <submittedName>
        <fullName evidence="6">C4-type zinc finger protein, DksA/TraR family</fullName>
    </submittedName>
</protein>
<dbReference type="PANTHER" id="PTHR33823:SF4">
    <property type="entry name" value="GENERAL STRESS PROTEIN 16O"/>
    <property type="match status" value="1"/>
</dbReference>